<dbReference type="AlphaFoldDB" id="A0A2U3L7A3"/>
<reference evidence="3" key="1">
    <citation type="submission" date="2018-02" db="EMBL/GenBank/DDBJ databases">
        <authorList>
            <person name="Hausmann B."/>
        </authorList>
    </citation>
    <scope>NUCLEOTIDE SEQUENCE [LARGE SCALE GENOMIC DNA]</scope>
    <source>
        <strain evidence="3">Peat soil MAG SbF1</strain>
    </source>
</reference>
<dbReference type="InterPro" id="IPR051083">
    <property type="entry name" value="GrpII_Intron_Splice-Mob/Def"/>
</dbReference>
<keyword evidence="2" id="KW-0548">Nucleotidyltransferase</keyword>
<keyword evidence="2" id="KW-0808">Transferase</keyword>
<dbReference type="PANTHER" id="PTHR34047:SF8">
    <property type="entry name" value="PROTEIN YKFC"/>
    <property type="match status" value="1"/>
</dbReference>
<proteinExistence type="predicted"/>
<dbReference type="EMBL" id="OMOF01000328">
    <property type="protein sequence ID" value="SPF47758.1"/>
    <property type="molecule type" value="Genomic_DNA"/>
</dbReference>
<dbReference type="Pfam" id="PF09106">
    <property type="entry name" value="WHD_2nd_SelB"/>
    <property type="match status" value="1"/>
</dbReference>
<evidence type="ECO:0000313" key="2">
    <source>
        <dbReference type="EMBL" id="SPF47758.1"/>
    </source>
</evidence>
<dbReference type="InterPro" id="IPR015190">
    <property type="entry name" value="Elong_fac_SelB-wing-hlx_typ-2"/>
</dbReference>
<dbReference type="InterPro" id="IPR043502">
    <property type="entry name" value="DNA/RNA_pol_sf"/>
</dbReference>
<name>A0A2U3L7A3_9FIRM</name>
<protein>
    <submittedName>
        <fullName evidence="2">Retron-type RNA-directed DNA polymerase</fullName>
    </submittedName>
</protein>
<sequence length="128" mass="14742">MIVKHYLFRMVRILADKLIQSAAAKVLEAIFEQYFCCSSSYGYRPKLSAHTVIKDLTKELNFGNYSYMVEADIRGFFQNIDHTWLIKMLEQRVDNRAFLGLIKKWLQAGILKQDGEVIHPATGSPQAE</sequence>
<dbReference type="CDD" id="cd01651">
    <property type="entry name" value="RT_G2_intron"/>
    <property type="match status" value="1"/>
</dbReference>
<feature type="domain" description="Translation elongation factor SelB winged helix type 2" evidence="1">
    <location>
        <begin position="85"/>
        <end position="119"/>
    </location>
</feature>
<dbReference type="GO" id="GO:0003964">
    <property type="term" value="F:RNA-directed DNA polymerase activity"/>
    <property type="evidence" value="ECO:0007669"/>
    <property type="project" value="UniProtKB-KW"/>
</dbReference>
<dbReference type="SUPFAM" id="SSF56672">
    <property type="entry name" value="DNA/RNA polymerases"/>
    <property type="match status" value="1"/>
</dbReference>
<organism evidence="2 3">
    <name type="scientific">Candidatus Desulfosporosinus infrequens</name>
    <dbReference type="NCBI Taxonomy" id="2043169"/>
    <lineage>
        <taxon>Bacteria</taxon>
        <taxon>Bacillati</taxon>
        <taxon>Bacillota</taxon>
        <taxon>Clostridia</taxon>
        <taxon>Eubacteriales</taxon>
        <taxon>Desulfitobacteriaceae</taxon>
        <taxon>Desulfosporosinus</taxon>
    </lineage>
</organism>
<dbReference type="PANTHER" id="PTHR34047">
    <property type="entry name" value="NUCLEAR INTRON MATURASE 1, MITOCHONDRIAL-RELATED"/>
    <property type="match status" value="1"/>
</dbReference>
<accession>A0A2U3L7A3</accession>
<evidence type="ECO:0000313" key="3">
    <source>
        <dbReference type="Proteomes" id="UP000238916"/>
    </source>
</evidence>
<gene>
    <name evidence="2" type="ORF">SBF1_3940001</name>
</gene>
<keyword evidence="2" id="KW-0695">RNA-directed DNA polymerase</keyword>
<evidence type="ECO:0000259" key="1">
    <source>
        <dbReference type="Pfam" id="PF09106"/>
    </source>
</evidence>
<dbReference type="Proteomes" id="UP000238916">
    <property type="component" value="Unassembled WGS sequence"/>
</dbReference>